<keyword evidence="3 6" id="KW-0805">Transcription regulation</keyword>
<dbReference type="Proteomes" id="UP000886520">
    <property type="component" value="Chromosome 1"/>
</dbReference>
<dbReference type="PANTHER" id="PTHR33057:SF70">
    <property type="entry name" value="TRANSCRIPTION REPRESSOR-RELATED"/>
    <property type="match status" value="1"/>
</dbReference>
<evidence type="ECO:0000256" key="5">
    <source>
        <dbReference type="ARBA" id="ARBA00023242"/>
    </source>
</evidence>
<evidence type="ECO:0000256" key="1">
    <source>
        <dbReference type="ARBA" id="ARBA00004123"/>
    </source>
</evidence>
<dbReference type="OrthoDB" id="767084at2759"/>
<keyword evidence="5 6" id="KW-0539">Nucleus</keyword>
<evidence type="ECO:0000256" key="7">
    <source>
        <dbReference type="SAM" id="MobiDB-lite"/>
    </source>
</evidence>
<sequence>VPRHTCSKRGVFSRWANKRVAALLFVQERPPSLPQHRSLSLSLSLSHTHTRTDARTMKKPARKLLPLCSSMLNKLLKQAARQPKQLLLRPARRFSSLGFNCGASLHTHSFRAPVPLSSCSAHQKRAAAQPLTHDEEEEYHASYLNPTTVKKQINAPYVKNPSTSTRHPNDPTPSSFAPNPLPGNKPLTSQRSTGTPPPPFHKFLSSEAIPKYSHNPCFDFASSIVDMIMAHNLDDASDLEDLYHCYLELNAPKHHSTITTAFLTSMITLNLVVE</sequence>
<dbReference type="GO" id="GO:0005634">
    <property type="term" value="C:nucleus"/>
    <property type="evidence" value="ECO:0007669"/>
    <property type="project" value="UniProtKB-SubCell"/>
</dbReference>
<evidence type="ECO:0000256" key="3">
    <source>
        <dbReference type="ARBA" id="ARBA00023015"/>
    </source>
</evidence>
<protein>
    <recommendedName>
        <fullName evidence="6">Transcription repressor</fullName>
    </recommendedName>
    <alternativeName>
        <fullName evidence="6">Ovate family protein</fullName>
    </alternativeName>
</protein>
<dbReference type="EMBL" id="JABFUD020000001">
    <property type="protein sequence ID" value="KAI5085062.1"/>
    <property type="molecule type" value="Genomic_DNA"/>
</dbReference>
<evidence type="ECO:0000313" key="9">
    <source>
        <dbReference type="EMBL" id="KAI5085062.1"/>
    </source>
</evidence>
<keyword evidence="10" id="KW-1185">Reference proteome</keyword>
<comment type="caution">
    <text evidence="9">The sequence shown here is derived from an EMBL/GenBank/DDBJ whole genome shotgun (WGS) entry which is preliminary data.</text>
</comment>
<keyword evidence="4 6" id="KW-0804">Transcription</keyword>
<evidence type="ECO:0000259" key="8">
    <source>
        <dbReference type="PROSITE" id="PS51754"/>
    </source>
</evidence>
<comment type="function">
    <text evidence="6">Transcriptional repressor that regulates multiple aspects of plant growth and development.</text>
</comment>
<feature type="compositionally biased region" description="Polar residues" evidence="7">
    <location>
        <begin position="160"/>
        <end position="177"/>
    </location>
</feature>
<dbReference type="InterPro" id="IPR006458">
    <property type="entry name" value="Ovate_C"/>
</dbReference>
<gene>
    <name evidence="9" type="ORF">GOP47_0001231</name>
</gene>
<dbReference type="AlphaFoldDB" id="A0A9D4VGP0"/>
<feature type="non-terminal residue" evidence="9">
    <location>
        <position position="1"/>
    </location>
</feature>
<dbReference type="PROSITE" id="PS51754">
    <property type="entry name" value="OVATE"/>
    <property type="match status" value="1"/>
</dbReference>
<evidence type="ECO:0000313" key="10">
    <source>
        <dbReference type="Proteomes" id="UP000886520"/>
    </source>
</evidence>
<feature type="region of interest" description="Disordered" evidence="7">
    <location>
        <begin position="150"/>
        <end position="201"/>
    </location>
</feature>
<dbReference type="Pfam" id="PF04844">
    <property type="entry name" value="Ovate"/>
    <property type="match status" value="1"/>
</dbReference>
<proteinExistence type="predicted"/>
<evidence type="ECO:0000256" key="2">
    <source>
        <dbReference type="ARBA" id="ARBA00022491"/>
    </source>
</evidence>
<evidence type="ECO:0000256" key="4">
    <source>
        <dbReference type="ARBA" id="ARBA00023163"/>
    </source>
</evidence>
<dbReference type="GO" id="GO:0045892">
    <property type="term" value="P:negative regulation of DNA-templated transcription"/>
    <property type="evidence" value="ECO:0007669"/>
    <property type="project" value="UniProtKB-UniRule"/>
</dbReference>
<accession>A0A9D4VGP0</accession>
<keyword evidence="2 6" id="KW-0678">Repressor</keyword>
<reference evidence="9" key="1">
    <citation type="submission" date="2021-01" db="EMBL/GenBank/DDBJ databases">
        <title>Adiantum capillus-veneris genome.</title>
        <authorList>
            <person name="Fang Y."/>
            <person name="Liao Q."/>
        </authorList>
    </citation>
    <scope>NUCLEOTIDE SEQUENCE</scope>
    <source>
        <strain evidence="9">H3</strain>
        <tissue evidence="9">Leaf</tissue>
    </source>
</reference>
<feature type="domain" description="OVATE" evidence="8">
    <location>
        <begin position="209"/>
        <end position="268"/>
    </location>
</feature>
<dbReference type="NCBIfam" id="TIGR01568">
    <property type="entry name" value="A_thal_3678"/>
    <property type="match status" value="1"/>
</dbReference>
<organism evidence="9 10">
    <name type="scientific">Adiantum capillus-veneris</name>
    <name type="common">Maidenhair fern</name>
    <dbReference type="NCBI Taxonomy" id="13818"/>
    <lineage>
        <taxon>Eukaryota</taxon>
        <taxon>Viridiplantae</taxon>
        <taxon>Streptophyta</taxon>
        <taxon>Embryophyta</taxon>
        <taxon>Tracheophyta</taxon>
        <taxon>Polypodiopsida</taxon>
        <taxon>Polypodiidae</taxon>
        <taxon>Polypodiales</taxon>
        <taxon>Pteridineae</taxon>
        <taxon>Pteridaceae</taxon>
        <taxon>Vittarioideae</taxon>
        <taxon>Adiantum</taxon>
    </lineage>
</organism>
<name>A0A9D4VGP0_ADICA</name>
<dbReference type="InterPro" id="IPR038933">
    <property type="entry name" value="Ovate"/>
</dbReference>
<comment type="subcellular location">
    <subcellularLocation>
        <location evidence="1 6">Nucleus</location>
    </subcellularLocation>
</comment>
<evidence type="ECO:0000256" key="6">
    <source>
        <dbReference type="RuleBase" id="RU367028"/>
    </source>
</evidence>
<dbReference type="PANTHER" id="PTHR33057">
    <property type="entry name" value="TRANSCRIPTION REPRESSOR OFP7-RELATED"/>
    <property type="match status" value="1"/>
</dbReference>